<dbReference type="InterPro" id="IPR013525">
    <property type="entry name" value="ABC2_TM"/>
</dbReference>
<evidence type="ECO:0000256" key="8">
    <source>
        <dbReference type="SAM" id="MobiDB-lite"/>
    </source>
</evidence>
<dbReference type="InterPro" id="IPR003439">
    <property type="entry name" value="ABC_transporter-like_ATP-bd"/>
</dbReference>
<dbReference type="Pfam" id="PF00005">
    <property type="entry name" value="ABC_tran"/>
    <property type="match status" value="1"/>
</dbReference>
<dbReference type="GO" id="GO:0140359">
    <property type="term" value="F:ABC-type transporter activity"/>
    <property type="evidence" value="ECO:0007669"/>
    <property type="project" value="InterPro"/>
</dbReference>
<dbReference type="CDD" id="cd03213">
    <property type="entry name" value="ABCG_EPDR"/>
    <property type="match status" value="1"/>
</dbReference>
<dbReference type="GO" id="GO:0005524">
    <property type="term" value="F:ATP binding"/>
    <property type="evidence" value="ECO:0007669"/>
    <property type="project" value="UniProtKB-KW"/>
</dbReference>
<keyword evidence="3" id="KW-0812">Transmembrane</keyword>
<feature type="domain" description="ABC transporter" evidence="9">
    <location>
        <begin position="46"/>
        <end position="304"/>
    </location>
</feature>
<evidence type="ECO:0000256" key="4">
    <source>
        <dbReference type="ARBA" id="ARBA00022741"/>
    </source>
</evidence>
<keyword evidence="7" id="KW-0472">Membrane</keyword>
<sequence>MSGSSDEGEGEGKAEIKVPMPPLGDAEIDTSPGVHLVWKDLCFGYLQPQSRFNCCKEEDDSVPKYKPILKELTGEIKPGEMIAVLGPSGAGKTSFLNVIARRVKNSKTKHITGSITINGQVASHKFFKKISGFVAQDDILMGSMTVWEALIFTATLTDAGKETKQQIEDRVRGLLESMGLMHVRDNFIGFVGKGSNMSGIARGLSGGERKRVSVCVELIHNPLLLFLDEPTSGLDSYAAKTVLNCLRGLSNQGRTVLCTIHQPSAEILKMFDKLLLLGSGSTVYFGPTNEAPQYFASIGHPLPKFCNPGDHYMTIIQTGGKEKIVSEEDIQEDSIVSLKDNITDHTALADAFLDSKYGKMCEAIEVRTMEEKKHLEKDCFGREVIVEEDDLEGERAPFLMQLKLLTKRAWDNVIREPLLFKTRIFQTIFISVLTGLIFLRIPYNLTGASDRISGGFFVALSPLFSSINGPTATFPPERYLLIC</sequence>
<protein>
    <recommendedName>
        <fullName evidence="9">ABC transporter domain-containing protein</fullName>
    </recommendedName>
</protein>
<dbReference type="InterPro" id="IPR050352">
    <property type="entry name" value="ABCG_transporters"/>
</dbReference>
<dbReference type="InterPro" id="IPR027417">
    <property type="entry name" value="P-loop_NTPase"/>
</dbReference>
<dbReference type="PANTHER" id="PTHR48041">
    <property type="entry name" value="ABC TRANSPORTER G FAMILY MEMBER 28"/>
    <property type="match status" value="1"/>
</dbReference>
<evidence type="ECO:0000259" key="9">
    <source>
        <dbReference type="PROSITE" id="PS50893"/>
    </source>
</evidence>
<dbReference type="AlphaFoldDB" id="A0A6B2L2C6"/>
<organism evidence="10">
    <name type="scientific">Arcella intermedia</name>
    <dbReference type="NCBI Taxonomy" id="1963864"/>
    <lineage>
        <taxon>Eukaryota</taxon>
        <taxon>Amoebozoa</taxon>
        <taxon>Tubulinea</taxon>
        <taxon>Elardia</taxon>
        <taxon>Arcellinida</taxon>
        <taxon>Sphaerothecina</taxon>
        <taxon>Arcellidae</taxon>
        <taxon>Arcella</taxon>
    </lineage>
</organism>
<dbReference type="PANTHER" id="PTHR48041:SF139">
    <property type="entry name" value="PROTEIN SCARLET"/>
    <property type="match status" value="1"/>
</dbReference>
<dbReference type="SUPFAM" id="SSF52540">
    <property type="entry name" value="P-loop containing nucleoside triphosphate hydrolases"/>
    <property type="match status" value="1"/>
</dbReference>
<dbReference type="InterPro" id="IPR003593">
    <property type="entry name" value="AAA+_ATPase"/>
</dbReference>
<comment type="subcellular location">
    <subcellularLocation>
        <location evidence="1">Membrane</location>
        <topology evidence="1">Multi-pass membrane protein</topology>
    </subcellularLocation>
</comment>
<evidence type="ECO:0000256" key="5">
    <source>
        <dbReference type="ARBA" id="ARBA00022840"/>
    </source>
</evidence>
<name>A0A6B2L2C6_9EUKA</name>
<evidence type="ECO:0000256" key="7">
    <source>
        <dbReference type="ARBA" id="ARBA00023136"/>
    </source>
</evidence>
<accession>A0A6B2L2C6</accession>
<dbReference type="SMART" id="SM00382">
    <property type="entry name" value="AAA"/>
    <property type="match status" value="1"/>
</dbReference>
<dbReference type="GO" id="GO:0016887">
    <property type="term" value="F:ATP hydrolysis activity"/>
    <property type="evidence" value="ECO:0007669"/>
    <property type="project" value="InterPro"/>
</dbReference>
<feature type="region of interest" description="Disordered" evidence="8">
    <location>
        <begin position="1"/>
        <end position="23"/>
    </location>
</feature>
<dbReference type="Pfam" id="PF19055">
    <property type="entry name" value="ABC2_membrane_7"/>
    <property type="match status" value="1"/>
</dbReference>
<dbReference type="Gene3D" id="3.40.50.300">
    <property type="entry name" value="P-loop containing nucleotide triphosphate hydrolases"/>
    <property type="match status" value="1"/>
</dbReference>
<dbReference type="GO" id="GO:0016020">
    <property type="term" value="C:membrane"/>
    <property type="evidence" value="ECO:0007669"/>
    <property type="project" value="UniProtKB-SubCell"/>
</dbReference>
<dbReference type="PROSITE" id="PS50893">
    <property type="entry name" value="ABC_TRANSPORTER_2"/>
    <property type="match status" value="1"/>
</dbReference>
<evidence type="ECO:0000256" key="2">
    <source>
        <dbReference type="ARBA" id="ARBA00022448"/>
    </source>
</evidence>
<dbReference type="EMBL" id="GIBP01002088">
    <property type="protein sequence ID" value="NDV31057.1"/>
    <property type="molecule type" value="Transcribed_RNA"/>
</dbReference>
<evidence type="ECO:0000256" key="3">
    <source>
        <dbReference type="ARBA" id="ARBA00022692"/>
    </source>
</evidence>
<proteinExistence type="predicted"/>
<keyword evidence="6" id="KW-1133">Transmembrane helix</keyword>
<dbReference type="InterPro" id="IPR017871">
    <property type="entry name" value="ABC_transporter-like_CS"/>
</dbReference>
<keyword evidence="4" id="KW-0547">Nucleotide-binding</keyword>
<evidence type="ECO:0000256" key="1">
    <source>
        <dbReference type="ARBA" id="ARBA00004141"/>
    </source>
</evidence>
<dbReference type="Pfam" id="PF01061">
    <property type="entry name" value="ABC2_membrane"/>
    <property type="match status" value="1"/>
</dbReference>
<keyword evidence="2" id="KW-0813">Transport</keyword>
<dbReference type="InterPro" id="IPR043926">
    <property type="entry name" value="ABCG_dom"/>
</dbReference>
<evidence type="ECO:0000313" key="10">
    <source>
        <dbReference type="EMBL" id="NDV31057.1"/>
    </source>
</evidence>
<keyword evidence="5" id="KW-0067">ATP-binding</keyword>
<reference evidence="10" key="1">
    <citation type="journal article" date="2020" name="J. Eukaryot. Microbiol.">
        <title>De novo Sequencing, Assembly and Annotation of the Transcriptome for the Free-Living Testate Amoeba Arcella intermedia.</title>
        <authorList>
            <person name="Ribeiro G.M."/>
            <person name="Porfirio-Sousa A.L."/>
            <person name="Maurer-Alcala X.X."/>
            <person name="Katz L.A."/>
            <person name="Lahr D.J.G."/>
        </authorList>
    </citation>
    <scope>NUCLEOTIDE SEQUENCE</scope>
</reference>
<evidence type="ECO:0000256" key="6">
    <source>
        <dbReference type="ARBA" id="ARBA00022989"/>
    </source>
</evidence>
<dbReference type="PROSITE" id="PS00211">
    <property type="entry name" value="ABC_TRANSPORTER_1"/>
    <property type="match status" value="1"/>
</dbReference>